<keyword evidence="1" id="KW-1133">Transmembrane helix</keyword>
<comment type="caution">
    <text evidence="2">The sequence shown here is derived from an EMBL/GenBank/DDBJ whole genome shotgun (WGS) entry which is preliminary data.</text>
</comment>
<feature type="transmembrane region" description="Helical" evidence="1">
    <location>
        <begin position="142"/>
        <end position="166"/>
    </location>
</feature>
<dbReference type="InterPro" id="IPR010540">
    <property type="entry name" value="CmpB_TMEM229"/>
</dbReference>
<dbReference type="EMBL" id="RZJP01000003">
    <property type="protein sequence ID" value="KAA8816046.1"/>
    <property type="molecule type" value="Genomic_DNA"/>
</dbReference>
<gene>
    <name evidence="2" type="ORF">EMB92_07965</name>
</gene>
<feature type="transmembrane region" description="Helical" evidence="1">
    <location>
        <begin position="108"/>
        <end position="127"/>
    </location>
</feature>
<evidence type="ECO:0000313" key="3">
    <source>
        <dbReference type="Proteomes" id="UP000326060"/>
    </source>
</evidence>
<organism evidence="2 3">
    <name type="scientific">Bifidobacterium callitrichos</name>
    <dbReference type="NCBI Taxonomy" id="762209"/>
    <lineage>
        <taxon>Bacteria</taxon>
        <taxon>Bacillati</taxon>
        <taxon>Actinomycetota</taxon>
        <taxon>Actinomycetes</taxon>
        <taxon>Bifidobacteriales</taxon>
        <taxon>Bifidobacteriaceae</taxon>
        <taxon>Bifidobacterium</taxon>
    </lineage>
</organism>
<dbReference type="Proteomes" id="UP000326060">
    <property type="component" value="Unassembled WGS sequence"/>
</dbReference>
<feature type="transmembrane region" description="Helical" evidence="1">
    <location>
        <begin position="6"/>
        <end position="26"/>
    </location>
</feature>
<sequence length="282" mass="31716">MLTVEYLFLWFLFYSFCGWVYESILVSVQERRPVNRGFLNGPLCPIYGTGAVLGVVVLGGVRNPILLFVISAVGACLLEYVTSWAMELLFHARWWDYSNFPINLNGRICLYGALIFGVGGVVIVDVVQPEVARVTAMIPIMVIHWLFVTLFALTVADTIITVIGIIDLEDSLERFKAVAARYSGAMRERVGDMVDGASDAFGDAFNGAPGRFGEKVGESLRSGRQMSTELMVRLRETADSVFNRQQRRMIASFPKLRTVRNNETLEQLREAFRQLRRGEGRR</sequence>
<keyword evidence="1" id="KW-0812">Transmembrane</keyword>
<accession>A0A5M9ZBR2</accession>
<name>A0A5M9ZBR2_9BIFI</name>
<keyword evidence="1" id="KW-0472">Membrane</keyword>
<evidence type="ECO:0000256" key="1">
    <source>
        <dbReference type="SAM" id="Phobius"/>
    </source>
</evidence>
<feature type="transmembrane region" description="Helical" evidence="1">
    <location>
        <begin position="65"/>
        <end position="87"/>
    </location>
</feature>
<dbReference type="Pfam" id="PF06541">
    <property type="entry name" value="ABC_trans_CmpB"/>
    <property type="match status" value="1"/>
</dbReference>
<evidence type="ECO:0000313" key="2">
    <source>
        <dbReference type="EMBL" id="KAA8816046.1"/>
    </source>
</evidence>
<protein>
    <recommendedName>
        <fullName evidence="4">Transporter</fullName>
    </recommendedName>
</protein>
<dbReference type="AlphaFoldDB" id="A0A5M9ZBR2"/>
<proteinExistence type="predicted"/>
<reference evidence="2 3" key="1">
    <citation type="journal article" date="2019" name="Syst. Appl. Microbiol.">
        <title>Characterization of Bifidobacterium species in feaces of the Egyptian fruit bat: Description of B. vespertilionis sp. nov. and B. rousetti sp. nov.</title>
        <authorList>
            <person name="Modesto M."/>
            <person name="Satti M."/>
            <person name="Watanabe K."/>
            <person name="Puglisi E."/>
            <person name="Morelli L."/>
            <person name="Huang C.-H."/>
            <person name="Liou J.-S."/>
            <person name="Miyashita M."/>
            <person name="Tamura T."/>
            <person name="Saito S."/>
            <person name="Mori K."/>
            <person name="Huang L."/>
            <person name="Sciavilla P."/>
            <person name="Sandri C."/>
            <person name="Spiezio C."/>
            <person name="Vitali F."/>
            <person name="Cavalieri D."/>
            <person name="Perpetuini G."/>
            <person name="Tofalo R."/>
            <person name="Bonetti A."/>
            <person name="Arita M."/>
            <person name="Mattarelli P."/>
        </authorList>
    </citation>
    <scope>NUCLEOTIDE SEQUENCE [LARGE SCALE GENOMIC DNA]</scope>
    <source>
        <strain evidence="2 3">RST27</strain>
    </source>
</reference>
<evidence type="ECO:0008006" key="4">
    <source>
        <dbReference type="Google" id="ProtNLM"/>
    </source>
</evidence>
<feature type="transmembrane region" description="Helical" evidence="1">
    <location>
        <begin position="38"/>
        <end position="59"/>
    </location>
</feature>